<organism evidence="1 2">
    <name type="scientific">Araneus ventricosus</name>
    <name type="common">Orbweaver spider</name>
    <name type="synonym">Epeira ventricosa</name>
    <dbReference type="NCBI Taxonomy" id="182803"/>
    <lineage>
        <taxon>Eukaryota</taxon>
        <taxon>Metazoa</taxon>
        <taxon>Ecdysozoa</taxon>
        <taxon>Arthropoda</taxon>
        <taxon>Chelicerata</taxon>
        <taxon>Arachnida</taxon>
        <taxon>Araneae</taxon>
        <taxon>Araneomorphae</taxon>
        <taxon>Entelegynae</taxon>
        <taxon>Araneoidea</taxon>
        <taxon>Araneidae</taxon>
        <taxon>Araneus</taxon>
    </lineage>
</organism>
<sequence>MEVYLGNMVSVTMTLSIVAQDIGRLFWKDLMQCNAVLNQEFLLALSTCIPTSTLDEAESTRVYICSCPEKWVKMMDCLNMHLIQMQDDKNPHLEVGPSAVYRECVSVLIQEAEHSMQTGEPFLPESSFENASLTKS</sequence>
<dbReference type="Proteomes" id="UP000499080">
    <property type="component" value="Unassembled WGS sequence"/>
</dbReference>
<dbReference type="EMBL" id="BGPR01000224">
    <property type="protein sequence ID" value="GBM06179.1"/>
    <property type="molecule type" value="Genomic_DNA"/>
</dbReference>
<name>A0A4Y2CPV7_ARAVE</name>
<keyword evidence="2" id="KW-1185">Reference proteome</keyword>
<protein>
    <submittedName>
        <fullName evidence="1">Uncharacterized protein</fullName>
    </submittedName>
</protein>
<reference evidence="1 2" key="1">
    <citation type="journal article" date="2019" name="Sci. Rep.">
        <title>Orb-weaving spider Araneus ventricosus genome elucidates the spidroin gene catalogue.</title>
        <authorList>
            <person name="Kono N."/>
            <person name="Nakamura H."/>
            <person name="Ohtoshi R."/>
            <person name="Moran D.A.P."/>
            <person name="Shinohara A."/>
            <person name="Yoshida Y."/>
            <person name="Fujiwara M."/>
            <person name="Mori M."/>
            <person name="Tomita M."/>
            <person name="Arakawa K."/>
        </authorList>
    </citation>
    <scope>NUCLEOTIDE SEQUENCE [LARGE SCALE GENOMIC DNA]</scope>
</reference>
<accession>A0A4Y2CPV7</accession>
<comment type="caution">
    <text evidence="1">The sequence shown here is derived from an EMBL/GenBank/DDBJ whole genome shotgun (WGS) entry which is preliminary data.</text>
</comment>
<evidence type="ECO:0000313" key="2">
    <source>
        <dbReference type="Proteomes" id="UP000499080"/>
    </source>
</evidence>
<gene>
    <name evidence="1" type="ORF">AVEN_167069_1</name>
</gene>
<evidence type="ECO:0000313" key="1">
    <source>
        <dbReference type="EMBL" id="GBM06179.1"/>
    </source>
</evidence>
<dbReference type="AlphaFoldDB" id="A0A4Y2CPV7"/>
<dbReference type="OrthoDB" id="6421168at2759"/>
<proteinExistence type="predicted"/>